<feature type="compositionally biased region" description="Polar residues" evidence="2">
    <location>
        <begin position="567"/>
        <end position="577"/>
    </location>
</feature>
<feature type="domain" description="UDENN" evidence="3">
    <location>
        <begin position="5"/>
        <end position="443"/>
    </location>
</feature>
<feature type="region of interest" description="Disordered" evidence="2">
    <location>
        <begin position="506"/>
        <end position="527"/>
    </location>
</feature>
<dbReference type="InterPro" id="IPR037516">
    <property type="entry name" value="Tripartite_DENN"/>
</dbReference>
<dbReference type="EMBL" id="WVTA01000016">
    <property type="protein sequence ID" value="KAK3201394.1"/>
    <property type="molecule type" value="Genomic_DNA"/>
</dbReference>
<gene>
    <name evidence="4" type="ORF">GRF29_185g799573</name>
</gene>
<proteinExistence type="inferred from homology"/>
<evidence type="ECO:0000256" key="2">
    <source>
        <dbReference type="SAM" id="MobiDB-lite"/>
    </source>
</evidence>
<dbReference type="InterPro" id="IPR051731">
    <property type="entry name" value="DENND11/AVL9_GEFs"/>
</dbReference>
<evidence type="ECO:0000256" key="1">
    <source>
        <dbReference type="ARBA" id="ARBA00038178"/>
    </source>
</evidence>
<comment type="caution">
    <text evidence="4">The sequence shown here is derived from an EMBL/GenBank/DDBJ whole genome shotgun (WGS) entry which is preliminary data.</text>
</comment>
<dbReference type="GO" id="GO:0005737">
    <property type="term" value="C:cytoplasm"/>
    <property type="evidence" value="ECO:0007669"/>
    <property type="project" value="TreeGrafter"/>
</dbReference>
<accession>A0AAN6RBY0</accession>
<sequence>MAFAPLICIVDFHHARGPEVEQWFGVEEGGADPAVENDWSNLPFMALSDGAHASTEDYSYFTLRRAATDTHPASSLFGISCTRQLDASKLLHRPAEVTRSTVQKAVVVVSDSPQYFGAIKAQLGVVTAAWFAQKDFTDVEILQRFTESLPNLLRNQEGEADHYFGISLRELIHEFKWQTLVLFKCALLQPKMLFFGSHCERLCMIQFALISLIPGLIRHLQDSADPKFNSCETKLVMPTSLKTSQRASLLTYMGLPLQLFGKGSLFGPYTPLQQLDILADQDTKSYIVGSTNSLLLQQRDRYSDILINLDELSVNITSTSLQQALVLSTPDRRWIDFLTQTVNDTWDEANPSRPKDHGYAGSEEFIRMQFEEYLLAMLSAVKLKTYNEKNRHRDKLITEHEGDPAGEFSNHYIDSWMKTENYRIWNKFTDSHLFDIVDPKHPCSGGLSIEDVQRRLAQQVAEMHLDERLQNSREAIGKQIAVGQKKVSSAFDSLWAQMEAVREAQRKRQEESRLAKDSEPSSPVVDKAPNAHLQHAQANIQSAQSKAGAYLSSWGAWASEKKKGWQASRSASGTPIQSPALPAEPSPGDLKRAEEFQRDTDGYVNIGEPLSSARTAPADVSGHARKESVFFDAEKVVEKNKEAENLHER</sequence>
<reference evidence="4 5" key="1">
    <citation type="submission" date="2021-02" db="EMBL/GenBank/DDBJ databases">
        <title>Genome assembly of Pseudopithomyces chartarum.</title>
        <authorList>
            <person name="Jauregui R."/>
            <person name="Singh J."/>
            <person name="Voisey C."/>
        </authorList>
    </citation>
    <scope>NUCLEOTIDE SEQUENCE [LARGE SCALE GENOMIC DNA]</scope>
    <source>
        <strain evidence="4 5">AGR01</strain>
    </source>
</reference>
<feature type="compositionally biased region" description="Basic and acidic residues" evidence="2">
    <location>
        <begin position="506"/>
        <end position="519"/>
    </location>
</feature>
<comment type="similarity">
    <text evidence="1">Belongs to the AVL9 family.</text>
</comment>
<evidence type="ECO:0000259" key="3">
    <source>
        <dbReference type="PROSITE" id="PS50211"/>
    </source>
</evidence>
<feature type="compositionally biased region" description="Basic and acidic residues" evidence="2">
    <location>
        <begin position="589"/>
        <end position="601"/>
    </location>
</feature>
<feature type="region of interest" description="Disordered" evidence="2">
    <location>
        <begin position="565"/>
        <end position="623"/>
    </location>
</feature>
<dbReference type="Proteomes" id="UP001280581">
    <property type="component" value="Unassembled WGS sequence"/>
</dbReference>
<dbReference type="AlphaFoldDB" id="A0AAN6RBY0"/>
<dbReference type="Pfam" id="PF09794">
    <property type="entry name" value="Avl9"/>
    <property type="match status" value="1"/>
</dbReference>
<dbReference type="PROSITE" id="PS50211">
    <property type="entry name" value="DENN"/>
    <property type="match status" value="1"/>
</dbReference>
<dbReference type="PANTHER" id="PTHR31017">
    <property type="entry name" value="LATE SECRETORY PATHWAY PROTEIN AVL9-RELATED"/>
    <property type="match status" value="1"/>
</dbReference>
<protein>
    <recommendedName>
        <fullName evidence="3">UDENN domain-containing protein</fullName>
    </recommendedName>
</protein>
<dbReference type="PANTHER" id="PTHR31017:SF1">
    <property type="entry name" value="LATE SECRETORY PATHWAY PROTEIN AVL9 HOMOLOG"/>
    <property type="match status" value="1"/>
</dbReference>
<keyword evidence="5" id="KW-1185">Reference proteome</keyword>
<evidence type="ECO:0000313" key="4">
    <source>
        <dbReference type="EMBL" id="KAK3201394.1"/>
    </source>
</evidence>
<name>A0AAN6RBY0_9PLEO</name>
<organism evidence="4 5">
    <name type="scientific">Pseudopithomyces chartarum</name>
    <dbReference type="NCBI Taxonomy" id="1892770"/>
    <lineage>
        <taxon>Eukaryota</taxon>
        <taxon>Fungi</taxon>
        <taxon>Dikarya</taxon>
        <taxon>Ascomycota</taxon>
        <taxon>Pezizomycotina</taxon>
        <taxon>Dothideomycetes</taxon>
        <taxon>Pleosporomycetidae</taxon>
        <taxon>Pleosporales</taxon>
        <taxon>Massarineae</taxon>
        <taxon>Didymosphaeriaceae</taxon>
        <taxon>Pseudopithomyces</taxon>
    </lineage>
</organism>
<dbReference type="InterPro" id="IPR018307">
    <property type="entry name" value="ABL9/DENND6_dom"/>
</dbReference>
<evidence type="ECO:0000313" key="5">
    <source>
        <dbReference type="Proteomes" id="UP001280581"/>
    </source>
</evidence>